<comment type="caution">
    <text evidence="2">The sequence shown here is derived from an EMBL/GenBank/DDBJ whole genome shotgun (WGS) entry which is preliminary data.</text>
</comment>
<sequence length="143" mass="15449">MLASRVWDDGTVAAPDIPWKNQLIRPCGRLTMAGNLGMISCNKLRYPACGNHSGKAFEEAQGLTYHSTAPTNVTASLSVSRVDSYLQCALLCSSENLCRAAHFDLVTRNCEILGPGSFSISDFQVESASTTFVRRSFGEIDGP</sequence>
<reference evidence="2 3" key="1">
    <citation type="journal article" date="2021" name="Elife">
        <title>Chloroplast acquisition without the gene transfer in kleptoplastic sea slugs, Plakobranchus ocellatus.</title>
        <authorList>
            <person name="Maeda T."/>
            <person name="Takahashi S."/>
            <person name="Yoshida T."/>
            <person name="Shimamura S."/>
            <person name="Takaki Y."/>
            <person name="Nagai Y."/>
            <person name="Toyoda A."/>
            <person name="Suzuki Y."/>
            <person name="Arimoto A."/>
            <person name="Ishii H."/>
            <person name="Satoh N."/>
            <person name="Nishiyama T."/>
            <person name="Hasebe M."/>
            <person name="Maruyama T."/>
            <person name="Minagawa J."/>
            <person name="Obokata J."/>
            <person name="Shigenobu S."/>
        </authorList>
    </citation>
    <scope>NUCLEOTIDE SEQUENCE [LARGE SCALE GENOMIC DNA]</scope>
</reference>
<evidence type="ECO:0000313" key="3">
    <source>
        <dbReference type="Proteomes" id="UP000735302"/>
    </source>
</evidence>
<dbReference type="EMBL" id="BLXT01002452">
    <property type="protein sequence ID" value="GFN94373.1"/>
    <property type="molecule type" value="Genomic_DNA"/>
</dbReference>
<dbReference type="InterPro" id="IPR003609">
    <property type="entry name" value="Pan_app"/>
</dbReference>
<dbReference type="Pfam" id="PF00024">
    <property type="entry name" value="PAN_1"/>
    <property type="match status" value="1"/>
</dbReference>
<protein>
    <recommendedName>
        <fullName evidence="1">Apple domain-containing protein</fullName>
    </recommendedName>
</protein>
<proteinExistence type="predicted"/>
<dbReference type="Proteomes" id="UP000735302">
    <property type="component" value="Unassembled WGS sequence"/>
</dbReference>
<evidence type="ECO:0000259" key="1">
    <source>
        <dbReference type="PROSITE" id="PS50948"/>
    </source>
</evidence>
<dbReference type="SUPFAM" id="SSF57414">
    <property type="entry name" value="Hairpin loop containing domain-like"/>
    <property type="match status" value="1"/>
</dbReference>
<evidence type="ECO:0000313" key="2">
    <source>
        <dbReference type="EMBL" id="GFN94373.1"/>
    </source>
</evidence>
<organism evidence="2 3">
    <name type="scientific">Plakobranchus ocellatus</name>
    <dbReference type="NCBI Taxonomy" id="259542"/>
    <lineage>
        <taxon>Eukaryota</taxon>
        <taxon>Metazoa</taxon>
        <taxon>Spiralia</taxon>
        <taxon>Lophotrochozoa</taxon>
        <taxon>Mollusca</taxon>
        <taxon>Gastropoda</taxon>
        <taxon>Heterobranchia</taxon>
        <taxon>Euthyneura</taxon>
        <taxon>Panpulmonata</taxon>
        <taxon>Sacoglossa</taxon>
        <taxon>Placobranchoidea</taxon>
        <taxon>Plakobranchidae</taxon>
        <taxon>Plakobranchus</taxon>
    </lineage>
</organism>
<accession>A0AAV3ZKH6</accession>
<gene>
    <name evidence="2" type="ORF">PoB_002087900</name>
</gene>
<dbReference type="Gene3D" id="3.50.4.10">
    <property type="entry name" value="Hepatocyte Growth Factor"/>
    <property type="match status" value="1"/>
</dbReference>
<dbReference type="AlphaFoldDB" id="A0AAV3ZKH6"/>
<feature type="domain" description="Apple" evidence="1">
    <location>
        <begin position="49"/>
        <end position="136"/>
    </location>
</feature>
<dbReference type="PROSITE" id="PS50948">
    <property type="entry name" value="PAN"/>
    <property type="match status" value="1"/>
</dbReference>
<keyword evidence="3" id="KW-1185">Reference proteome</keyword>
<name>A0AAV3ZKH6_9GAST</name>